<dbReference type="STRING" id="48701.ENSPMEP00000023073"/>
<proteinExistence type="inferred from homology"/>
<evidence type="ECO:0000256" key="25">
    <source>
        <dbReference type="RuleBase" id="RU367118"/>
    </source>
</evidence>
<feature type="region of interest" description="Disordered" evidence="26">
    <location>
        <begin position="1081"/>
        <end position="1107"/>
    </location>
</feature>
<feature type="domain" description="Ionotropic glutamate receptor L-glutamate and glycine-binding" evidence="28">
    <location>
        <begin position="533"/>
        <end position="587"/>
    </location>
</feature>
<dbReference type="Ensembl" id="ENSPMET00000011091.1">
    <property type="protein sequence ID" value="ENSPMEP00000023073.1"/>
    <property type="gene ID" value="ENSPMEG00000000076.1"/>
</dbReference>
<dbReference type="GO" id="GO:0004972">
    <property type="term" value="F:NMDA glutamate receptor activity"/>
    <property type="evidence" value="ECO:0007669"/>
    <property type="project" value="UniProtKB-ARBA"/>
</dbReference>
<feature type="transmembrane region" description="Helical" evidence="25">
    <location>
        <begin position="905"/>
        <end position="928"/>
    </location>
</feature>
<sequence length="1614" mass="176648">MLVSLHHSPSHLQDKCLVSPSSTRHSPPPSDQSCHRSQRQPRLTLPFLSLSLSLLLLSILLLPICEPRRVGGPGTGPGGSPGGQGGQRGGGNQRGAVIPPHYSPGLPALPPNAPKLISSLSIAVILVGNSSEVTLGAGLEKEDFLHIPYPPKVEVVTMNETDPKSIINRICAQMMRNSLQGVVFGDDTDQEAIAQILDFISAQTHIPILGIRGGSSMVMAAKDDHSMFFQFGPSIEQQASVMLNIMEEYDWYIFSIVTTYYPGYQDFINKVRSTIENSFVGWELEEVIILDMSVDDGDSKIQNQMKKLQSPVILLYCTKEEATTIFEVAHSVGLTGYGYTWIVPSLVAGDADHVPSVFPIGLISVSYDEWDYNIEARVRDAVAVIATATSTMMLDRGKQTLQKSSCLGTPDKKGSSIGHSKEILKYVMNVTFEGRNLSFSEKGHQMFPKLVIILLDKDRQWDRVGKWERGSLTMRYHVWPRFEEEREDHLSIVTLEEAPFVIVEDVDPLSGTCMRNTVPCRKQLKLSNQTGDSGIYIKRCCKGFCIDILKKIAKTVKFTYDLYLVTNGKHGKKVNGTWNGMVGEVVAKNAHMAVGSLTINEERSEVIDFSVPFIETGISVMVSRSNGTVSPSAFLEPFSADVWVMMFVMLLIVSAVAVFVFEYFSPVGYNRCLADGREPGGPSFTIGKAIWLLWGLVFNNSVPVQNPKGTTSKIMVSVWAFFAVIFLASYTANLAAFMIQEEYVDQVSGLSDKKFQKPNEFSPPFRFGTVPNGSTERNIRNNYRDMHAYMTSFHQKNVDEALYSLKTGKLDAFIYDAAVLNYMAGRDEGCKLVTIGSGKVFASTGYGIAIQKDSGWKRAVDLAILMLFGDGDMEEFEALWLTGICHNEKNEVMSSQLDVDNMAGVFYMLGAAMILSLITFICEHLFYWQLRFCFMGVCSGKPGVTFSISRGIYSCIHGVQIEENKSTIDSPSSTIKKNMNNTHSNILRLLRTAKDMTAVPGVNGSPHAALEYSHSSREAAIYDIQKHRHSLVGHPADCKSAPPYLPEDPMFSDYISEVERTFGNLPLKDSNLYQDHYRHHHPASALGMSGPPPNRPRSLGSASSLEGGMFDADSLGGGVAPIFTTQPRPSMTHRNTSKFDLIAGHTAADTNQGGFKGSNVYGRFSFKGGASRGGSGGDDGNIRSDVSDISTHTVTYGNLEGSTKRRKQYRDSLKKRPASAKVRREQDEIELNAFRKRPHHHTVHHHFPHGPLAHRPVSPPLERKRGGGTGNSSPYIFRKDKDNLRDFYADQFRSKEGKAKWEQEGGSGGSGAGGGSGGGICKSLVPVEDFLKGKGKKTESGGDWECRNCHTVCHHSGGGGSTCSASGVGGSGSRPSSATLCKRCDSCKIQPSNLYNISEDNNMIFSGVKSSIGPSQTQTQTQRRKLGPGGKVLRRQHSYDTFVDLQREGAGRMGGVGGGIGGQFVQPRSVSLKEKDRYMEGPSPYAHMFERYSGERESPMFGGIGGDRAAGGSSFSLYRGGEGGLHRRGCGGGGGNRGAGTYSLSKSLYPDKVNQNPFIPTFGDDQCLLHGAKPYYIKKPQTQQYPKELCLGGRPFNGANGHVYEKLSSIESDV</sequence>
<dbReference type="PRINTS" id="PR00177">
    <property type="entry name" value="NMDARECEPTOR"/>
</dbReference>
<dbReference type="GO" id="GO:0045211">
    <property type="term" value="C:postsynaptic membrane"/>
    <property type="evidence" value="ECO:0007669"/>
    <property type="project" value="UniProtKB-SubCell"/>
</dbReference>
<dbReference type="CDD" id="cd13718">
    <property type="entry name" value="PBP2_iGluR_NMDA_Nr2"/>
    <property type="match status" value="1"/>
</dbReference>
<dbReference type="FunFam" id="1.10.287.70:FF:000199">
    <property type="entry name" value="Glutamate receptor ionotropic, NMDA 2B"/>
    <property type="match status" value="1"/>
</dbReference>
<feature type="region of interest" description="Disordered" evidence="26">
    <location>
        <begin position="1410"/>
        <end position="1429"/>
    </location>
</feature>
<evidence type="ECO:0000256" key="6">
    <source>
        <dbReference type="ARBA" id="ARBA00022842"/>
    </source>
</evidence>
<keyword evidence="8 25" id="KW-0770">Synapse</keyword>
<feature type="site" description="Crucial to convey clamshell closure to channel opening" evidence="23">
    <location>
        <position position="747"/>
    </location>
</feature>
<feature type="transmembrane region" description="Helical" evidence="25">
    <location>
        <begin position="714"/>
        <end position="739"/>
    </location>
</feature>
<evidence type="ECO:0000259" key="27">
    <source>
        <dbReference type="SMART" id="SM00079"/>
    </source>
</evidence>
<feature type="region of interest" description="Disordered" evidence="26">
    <location>
        <begin position="1239"/>
        <end position="1277"/>
    </location>
</feature>
<evidence type="ECO:0000256" key="11">
    <source>
        <dbReference type="ARBA" id="ARBA00023157"/>
    </source>
</evidence>
<keyword evidence="9 25" id="KW-0406">Ion transport</keyword>
<dbReference type="InterPro" id="IPR001320">
    <property type="entry name" value="Iontro_rcpt_C"/>
</dbReference>
<keyword evidence="4" id="KW-0732">Signal</keyword>
<feature type="region of interest" description="Disordered" evidence="26">
    <location>
        <begin position="1"/>
        <end position="38"/>
    </location>
</feature>
<evidence type="ECO:0000256" key="4">
    <source>
        <dbReference type="ARBA" id="ARBA00022729"/>
    </source>
</evidence>
<evidence type="ECO:0000256" key="22">
    <source>
        <dbReference type="PIRSR" id="PIRSR601508-1"/>
    </source>
</evidence>
<dbReference type="Pfam" id="PF10565">
    <property type="entry name" value="NMDAR2_C"/>
    <property type="match status" value="1"/>
</dbReference>
<dbReference type="Pfam" id="PF01094">
    <property type="entry name" value="ANF_receptor"/>
    <property type="match status" value="1"/>
</dbReference>
<feature type="compositionally biased region" description="Polar residues" evidence="26">
    <location>
        <begin position="1410"/>
        <end position="1421"/>
    </location>
</feature>
<dbReference type="SMART" id="SM00918">
    <property type="entry name" value="Lig_chan-Glu_bd"/>
    <property type="match status" value="1"/>
</dbReference>
<name>A0A3B3Y7F1_9TELE</name>
<comment type="similarity">
    <text evidence="21">Belongs to the glutamate-gated ion channel (TC 1.A.10.1) family. NR2B/GRIN2B subfamily.</text>
</comment>
<dbReference type="CDD" id="cd06378">
    <property type="entry name" value="PBP1_iGluR_NMDA_NR2"/>
    <property type="match status" value="1"/>
</dbReference>
<feature type="region of interest" description="Disordered" evidence="26">
    <location>
        <begin position="71"/>
        <end position="105"/>
    </location>
</feature>
<comment type="catalytic activity">
    <reaction evidence="19">
        <text>Na(+)(in) = Na(+)(out)</text>
        <dbReference type="Rhea" id="RHEA:34963"/>
        <dbReference type="ChEBI" id="CHEBI:29101"/>
    </reaction>
</comment>
<dbReference type="SMART" id="SM00079">
    <property type="entry name" value="PBPe"/>
    <property type="match status" value="1"/>
</dbReference>
<dbReference type="Pfam" id="PF10613">
    <property type="entry name" value="Lig_chan-Glu_bd"/>
    <property type="match status" value="1"/>
</dbReference>
<feature type="site" description="Interaction with the cone snail toxin Con-ikot-ikot" evidence="23">
    <location>
        <position position="780"/>
    </location>
</feature>
<comment type="catalytic activity">
    <reaction evidence="18">
        <text>K(+)(in) = K(+)(out)</text>
        <dbReference type="Rhea" id="RHEA:29463"/>
        <dbReference type="ChEBI" id="CHEBI:29103"/>
    </reaction>
</comment>
<feature type="compositionally biased region" description="Basic residues" evidence="26">
    <location>
        <begin position="1239"/>
        <end position="1248"/>
    </location>
</feature>
<comment type="function">
    <text evidence="25">Receptor for glutamate that functions as a ligand-gated ion channel in the central nervous system and plays an important role in excitatory synaptic transmission. L-glutamate acts as an excitatory neurotransmitter at many synapses in the central nervous system.</text>
</comment>
<feature type="binding site" evidence="22">
    <location>
        <position position="603"/>
    </location>
    <ligand>
        <name>L-glutamate</name>
        <dbReference type="ChEBI" id="CHEBI:29985"/>
    </ligand>
</feature>
<dbReference type="PANTHER" id="PTHR18966">
    <property type="entry name" value="IONOTROPIC GLUTAMATE RECEPTOR"/>
    <property type="match status" value="1"/>
</dbReference>
<feature type="compositionally biased region" description="Gly residues" evidence="26">
    <location>
        <begin position="1305"/>
        <end position="1318"/>
    </location>
</feature>
<dbReference type="FunFam" id="3.40.190.10:FF:000038">
    <property type="entry name" value="Putative glutamate receptor ionotropic NMDA 2B"/>
    <property type="match status" value="1"/>
</dbReference>
<evidence type="ECO:0000256" key="3">
    <source>
        <dbReference type="ARBA" id="ARBA00022692"/>
    </source>
</evidence>
<evidence type="ECO:0000256" key="16">
    <source>
        <dbReference type="ARBA" id="ARBA00023303"/>
    </source>
</evidence>
<evidence type="ECO:0000256" key="15">
    <source>
        <dbReference type="ARBA" id="ARBA00023286"/>
    </source>
</evidence>
<feature type="region of interest" description="Disordered" evidence="26">
    <location>
        <begin position="1197"/>
        <end position="1225"/>
    </location>
</feature>
<feature type="binding site" evidence="22">
    <location>
        <position position="598"/>
    </location>
    <ligand>
        <name>L-glutamate</name>
        <dbReference type="ChEBI" id="CHEBI:29985"/>
    </ligand>
</feature>
<evidence type="ECO:0000256" key="21">
    <source>
        <dbReference type="ARBA" id="ARBA00038189"/>
    </source>
</evidence>
<evidence type="ECO:0000256" key="14">
    <source>
        <dbReference type="ARBA" id="ARBA00023257"/>
    </source>
</evidence>
<evidence type="ECO:0000256" key="1">
    <source>
        <dbReference type="ARBA" id="ARBA00022448"/>
    </source>
</evidence>
<dbReference type="FunFam" id="3.40.50.2300:FF:000020">
    <property type="entry name" value="Glutamate receptor ionotropic, NMDA 2B, putative"/>
    <property type="match status" value="1"/>
</dbReference>
<evidence type="ECO:0000256" key="13">
    <source>
        <dbReference type="ARBA" id="ARBA00023180"/>
    </source>
</evidence>
<keyword evidence="1 25" id="KW-0813">Transport</keyword>
<keyword evidence="6" id="KW-0460">Magnesium</keyword>
<evidence type="ECO:0000256" key="12">
    <source>
        <dbReference type="ARBA" id="ARBA00023170"/>
    </source>
</evidence>
<comment type="subcellular location">
    <subcellularLocation>
        <location evidence="17 25">Postsynaptic cell membrane</location>
        <topology evidence="17 25">Multi-pass membrane protein</topology>
    </subcellularLocation>
</comment>
<feature type="transmembrane region" description="Helical" evidence="25">
    <location>
        <begin position="642"/>
        <end position="664"/>
    </location>
</feature>
<evidence type="ECO:0000256" key="5">
    <source>
        <dbReference type="ARBA" id="ARBA00022837"/>
    </source>
</evidence>
<comment type="catalytic activity">
    <reaction evidence="20">
        <text>Ca(2+)(in) = Ca(2+)(out)</text>
        <dbReference type="Rhea" id="RHEA:29671"/>
        <dbReference type="ChEBI" id="CHEBI:29108"/>
    </reaction>
</comment>
<dbReference type="InterPro" id="IPR001828">
    <property type="entry name" value="ANF_lig-bd_rcpt"/>
</dbReference>
<feature type="compositionally biased region" description="Gly residues" evidence="26">
    <location>
        <begin position="71"/>
        <end position="93"/>
    </location>
</feature>
<dbReference type="GO" id="GO:0017146">
    <property type="term" value="C:NMDA selective glutamate receptor complex"/>
    <property type="evidence" value="ECO:0007669"/>
    <property type="project" value="UniProtKB-ARBA"/>
</dbReference>
<evidence type="ECO:0000256" key="23">
    <source>
        <dbReference type="PIRSR" id="PIRSR601508-2"/>
    </source>
</evidence>
<dbReference type="InterPro" id="IPR028082">
    <property type="entry name" value="Peripla_BP_I"/>
</dbReference>
<feature type="binding site" evidence="22">
    <location>
        <position position="816"/>
    </location>
    <ligand>
        <name>L-glutamate</name>
        <dbReference type="ChEBI" id="CHEBI:29985"/>
    </ligand>
</feature>
<evidence type="ECO:0000256" key="24">
    <source>
        <dbReference type="PIRSR" id="PIRSR601508-3"/>
    </source>
</evidence>
<keyword evidence="5" id="KW-0106">Calcium</keyword>
<evidence type="ECO:0000256" key="20">
    <source>
        <dbReference type="ARBA" id="ARBA00036634"/>
    </source>
</evidence>
<keyword evidence="7 25" id="KW-1133">Transmembrane helix</keyword>
<dbReference type="Proteomes" id="UP000261480">
    <property type="component" value="Unplaced"/>
</dbReference>
<evidence type="ECO:0000313" key="29">
    <source>
        <dbReference type="Ensembl" id="ENSPMEP00000023073.1"/>
    </source>
</evidence>
<feature type="domain" description="Ionotropic glutamate receptor C-terminal" evidence="27">
    <location>
        <begin position="515"/>
        <end position="883"/>
    </location>
</feature>
<feature type="region of interest" description="Disordered" evidence="26">
    <location>
        <begin position="1295"/>
        <end position="1318"/>
    </location>
</feature>
<dbReference type="InterPro" id="IPR018884">
    <property type="entry name" value="NMDAR2_C"/>
</dbReference>
<reference evidence="29" key="2">
    <citation type="submission" date="2025-09" db="UniProtKB">
        <authorList>
            <consortium name="Ensembl"/>
        </authorList>
    </citation>
    <scope>IDENTIFICATION</scope>
</reference>
<keyword evidence="14 25" id="KW-0628">Postsynaptic cell membrane</keyword>
<dbReference type="Pfam" id="PF00060">
    <property type="entry name" value="Lig_chan"/>
    <property type="match status" value="1"/>
</dbReference>
<dbReference type="FunFam" id="3.40.190.10:FF:000007">
    <property type="entry name" value="Putative glutamate receptor ionotropic NMDA 2B"/>
    <property type="match status" value="1"/>
</dbReference>
<keyword evidence="11 24" id="KW-1015">Disulfide bond</keyword>
<feature type="binding site" evidence="22">
    <location>
        <position position="775"/>
    </location>
    <ligand>
        <name>L-glutamate</name>
        <dbReference type="ChEBI" id="CHEBI:29985"/>
    </ligand>
</feature>
<dbReference type="Gene3D" id="3.40.190.10">
    <property type="entry name" value="Periplasmic binding protein-like II"/>
    <property type="match status" value="3"/>
</dbReference>
<evidence type="ECO:0000256" key="17">
    <source>
        <dbReference type="ARBA" id="ARBA00034104"/>
    </source>
</evidence>
<evidence type="ECO:0000259" key="28">
    <source>
        <dbReference type="SMART" id="SM00918"/>
    </source>
</evidence>
<keyword evidence="30" id="KW-1185">Reference proteome</keyword>
<evidence type="ECO:0000256" key="19">
    <source>
        <dbReference type="ARBA" id="ARBA00036239"/>
    </source>
</evidence>
<feature type="transmembrane region" description="Helical" evidence="25">
    <location>
        <begin position="685"/>
        <end position="702"/>
    </location>
</feature>
<dbReference type="InterPro" id="IPR015683">
    <property type="entry name" value="Ionotropic_Glu_rcpt"/>
</dbReference>
<evidence type="ECO:0000256" key="10">
    <source>
        <dbReference type="ARBA" id="ARBA00023136"/>
    </source>
</evidence>
<accession>A0A3B3Y7F1</accession>
<evidence type="ECO:0000256" key="8">
    <source>
        <dbReference type="ARBA" id="ARBA00023018"/>
    </source>
</evidence>
<dbReference type="SUPFAM" id="SSF53850">
    <property type="entry name" value="Periplasmic binding protein-like II"/>
    <property type="match status" value="1"/>
</dbReference>
<feature type="disulfide bond" evidence="24">
    <location>
        <begin position="830"/>
        <end position="885"/>
    </location>
</feature>
<protein>
    <recommendedName>
        <fullName evidence="25">Glutamate receptor</fullName>
    </recommendedName>
</protein>
<reference evidence="29" key="1">
    <citation type="submission" date="2025-08" db="UniProtKB">
        <authorList>
            <consortium name="Ensembl"/>
        </authorList>
    </citation>
    <scope>IDENTIFICATION</scope>
</reference>
<keyword evidence="13" id="KW-0325">Glycoprotein</keyword>
<evidence type="ECO:0000256" key="9">
    <source>
        <dbReference type="ARBA" id="ARBA00023065"/>
    </source>
</evidence>
<dbReference type="SUPFAM" id="SSF53822">
    <property type="entry name" value="Periplasmic binding protein-like I"/>
    <property type="match status" value="1"/>
</dbReference>
<keyword evidence="2 25" id="KW-1003">Cell membrane</keyword>
<dbReference type="Gene3D" id="3.40.50.2300">
    <property type="match status" value="2"/>
</dbReference>
<keyword evidence="12 25" id="KW-0675">Receptor</keyword>
<keyword evidence="16 25" id="KW-0407">Ion channel</keyword>
<evidence type="ECO:0000256" key="7">
    <source>
        <dbReference type="ARBA" id="ARBA00022989"/>
    </source>
</evidence>
<evidence type="ECO:0000313" key="30">
    <source>
        <dbReference type="Proteomes" id="UP000261480"/>
    </source>
</evidence>
<organism evidence="29 30">
    <name type="scientific">Poecilia mexicana</name>
    <dbReference type="NCBI Taxonomy" id="48701"/>
    <lineage>
        <taxon>Eukaryota</taxon>
        <taxon>Metazoa</taxon>
        <taxon>Chordata</taxon>
        <taxon>Craniata</taxon>
        <taxon>Vertebrata</taxon>
        <taxon>Euteleostomi</taxon>
        <taxon>Actinopterygii</taxon>
        <taxon>Neopterygii</taxon>
        <taxon>Teleostei</taxon>
        <taxon>Neoteleostei</taxon>
        <taxon>Acanthomorphata</taxon>
        <taxon>Ovalentaria</taxon>
        <taxon>Atherinomorphae</taxon>
        <taxon>Cyprinodontiformes</taxon>
        <taxon>Poeciliidae</taxon>
        <taxon>Poeciliinae</taxon>
        <taxon>Poecilia</taxon>
    </lineage>
</organism>
<evidence type="ECO:0000256" key="26">
    <source>
        <dbReference type="SAM" id="MobiDB-lite"/>
    </source>
</evidence>
<feature type="binding site" evidence="22">
    <location>
        <position position="774"/>
    </location>
    <ligand>
        <name>L-glutamate</name>
        <dbReference type="ChEBI" id="CHEBI:29985"/>
    </ligand>
</feature>
<evidence type="ECO:0000256" key="2">
    <source>
        <dbReference type="ARBA" id="ARBA00022475"/>
    </source>
</evidence>
<keyword evidence="15 25" id="KW-1071">Ligand-gated ion channel</keyword>
<keyword evidence="3 25" id="KW-0812">Transmembrane</keyword>
<dbReference type="InterPro" id="IPR019594">
    <property type="entry name" value="Glu/Gly-bd"/>
</dbReference>
<dbReference type="InterPro" id="IPR001508">
    <property type="entry name" value="Iono_Glu_rcpt_met"/>
</dbReference>
<keyword evidence="10 25" id="KW-0472">Membrane</keyword>
<evidence type="ECO:0000256" key="18">
    <source>
        <dbReference type="ARBA" id="ARBA00034430"/>
    </source>
</evidence>